<keyword evidence="2" id="KW-1185">Reference proteome</keyword>
<proteinExistence type="predicted"/>
<comment type="caution">
    <text evidence="1">The sequence shown here is derived from an EMBL/GenBank/DDBJ whole genome shotgun (WGS) entry which is preliminary data.</text>
</comment>
<sequence>MEDLGTNMTESRLSPFSKSTRLLADERSAERYCSVHDFAEIWLKMASKGEAKSFRDLPSLEYVLAKSVASSLVGRTYLSNPATESWRKVFLTTFTEDPEMGRVIRDDLRAEKECNPARKNRYVDCFRSPGFLVLQAYRVAHKFWSLNDKEKAHKIQNLASMAFDIDIHPGAKIGSGIFIDYQGTTVVIGETAVIGDNVSVVDQNTYFFRRNLLHGESYSEISSWAGWLAFKLAKYGYNKMDKKSLYKIIIRTLMEDQEILRDVRNVSEGRGKGNSRYSRGILAYLAYKVAHKLLLLDDKPTALEIQALASKAFEIDIHPGAKLGRGILIDGHATAVLIRETAIVRDNVILLDENTYFPRENLLAGERYDEISSLADRLASELADHRFNTFVSKMDKKSLYTVILKTLIQDHKIRKAIRDDQGARWGWHLSSNSVYSRGFLACLAYVVALKLWSQGDKTMVQTIENMAFWAFEVGRGILRHDHATRVVTGKRMVIGQNVTIVAVDKNFNSPRKKSYDVESLYQRIMLVQAETIARIRHCHWEVSEGGGYKLCSLDNKFMAHKIQNTASRGFGFDIRPVASKIGRRILIDDDATAVFIRRKAVNGDDVTTGDKNFYFLGGNSNAGESYYRMSSQKDHSYGIDLETSFAGGLHQKCINALPDNEPTAVGSGHSGGESSGDGDGDGDFHAVQLHQADHDPAHSIELTTPGLNNTSFVSDQSNEQPPPDRFPSDIEMGAEIVQEEPEVDLSGMAKTMLLISAEQGLAIVATKLGASTSIPKNTKMLLFPAEVCSVAGFLFCSGGYILQRSRRAKSAARLMTVAGAVAAISGFILMMACLIN</sequence>
<dbReference type="Proteomes" id="UP001164539">
    <property type="component" value="Chromosome 3"/>
</dbReference>
<dbReference type="EMBL" id="CM051396">
    <property type="protein sequence ID" value="KAJ4723614.1"/>
    <property type="molecule type" value="Genomic_DNA"/>
</dbReference>
<protein>
    <submittedName>
        <fullName evidence="1">Serine acetyltransferase</fullName>
    </submittedName>
</protein>
<evidence type="ECO:0000313" key="1">
    <source>
        <dbReference type="EMBL" id="KAJ4723614.1"/>
    </source>
</evidence>
<organism evidence="1 2">
    <name type="scientific">Melia azedarach</name>
    <name type="common">Chinaberry tree</name>
    <dbReference type="NCBI Taxonomy" id="155640"/>
    <lineage>
        <taxon>Eukaryota</taxon>
        <taxon>Viridiplantae</taxon>
        <taxon>Streptophyta</taxon>
        <taxon>Embryophyta</taxon>
        <taxon>Tracheophyta</taxon>
        <taxon>Spermatophyta</taxon>
        <taxon>Magnoliopsida</taxon>
        <taxon>eudicotyledons</taxon>
        <taxon>Gunneridae</taxon>
        <taxon>Pentapetalae</taxon>
        <taxon>rosids</taxon>
        <taxon>malvids</taxon>
        <taxon>Sapindales</taxon>
        <taxon>Meliaceae</taxon>
        <taxon>Melia</taxon>
    </lineage>
</organism>
<gene>
    <name evidence="1" type="ORF">OWV82_006961</name>
</gene>
<reference evidence="1 2" key="1">
    <citation type="journal article" date="2023" name="Science">
        <title>Complex scaffold remodeling in plant triterpene biosynthesis.</title>
        <authorList>
            <person name="De La Pena R."/>
            <person name="Hodgson H."/>
            <person name="Liu J.C."/>
            <person name="Stephenson M.J."/>
            <person name="Martin A.C."/>
            <person name="Owen C."/>
            <person name="Harkess A."/>
            <person name="Leebens-Mack J."/>
            <person name="Jimenez L.E."/>
            <person name="Osbourn A."/>
            <person name="Sattely E.S."/>
        </authorList>
    </citation>
    <scope>NUCLEOTIDE SEQUENCE [LARGE SCALE GENOMIC DNA]</scope>
    <source>
        <strain evidence="2">cv. JPN11</strain>
        <tissue evidence="1">Leaf</tissue>
    </source>
</reference>
<evidence type="ECO:0000313" key="2">
    <source>
        <dbReference type="Proteomes" id="UP001164539"/>
    </source>
</evidence>
<accession>A0ACC1YKP6</accession>
<name>A0ACC1YKP6_MELAZ</name>